<reference evidence="2 3" key="1">
    <citation type="submission" date="2019-01" db="EMBL/GenBank/DDBJ databases">
        <title>Ktedonosporobacter rubrisoli SCAWS-G2.</title>
        <authorList>
            <person name="Huang Y."/>
            <person name="Yan B."/>
        </authorList>
    </citation>
    <scope>NUCLEOTIDE SEQUENCE [LARGE SCALE GENOMIC DNA]</scope>
    <source>
        <strain evidence="2 3">SCAWS-G2</strain>
    </source>
</reference>
<proteinExistence type="predicted"/>
<feature type="transmembrane region" description="Helical" evidence="1">
    <location>
        <begin position="114"/>
        <end position="133"/>
    </location>
</feature>
<evidence type="ECO:0000313" key="2">
    <source>
        <dbReference type="EMBL" id="QBD76331.1"/>
    </source>
</evidence>
<keyword evidence="1" id="KW-0812">Transmembrane</keyword>
<dbReference type="Proteomes" id="UP000290365">
    <property type="component" value="Chromosome"/>
</dbReference>
<keyword evidence="1" id="KW-0472">Membrane</keyword>
<feature type="transmembrane region" description="Helical" evidence="1">
    <location>
        <begin position="86"/>
        <end position="108"/>
    </location>
</feature>
<organism evidence="2 3">
    <name type="scientific">Ktedonosporobacter rubrisoli</name>
    <dbReference type="NCBI Taxonomy" id="2509675"/>
    <lineage>
        <taxon>Bacteria</taxon>
        <taxon>Bacillati</taxon>
        <taxon>Chloroflexota</taxon>
        <taxon>Ktedonobacteria</taxon>
        <taxon>Ktedonobacterales</taxon>
        <taxon>Ktedonosporobacteraceae</taxon>
        <taxon>Ktedonosporobacter</taxon>
    </lineage>
</organism>
<dbReference type="EMBL" id="CP035758">
    <property type="protein sequence ID" value="QBD76331.1"/>
    <property type="molecule type" value="Genomic_DNA"/>
</dbReference>
<protein>
    <submittedName>
        <fullName evidence="2">DUF4231 domain-containing protein</fullName>
    </submittedName>
</protein>
<dbReference type="InterPro" id="IPR025325">
    <property type="entry name" value="DUF4231"/>
</dbReference>
<dbReference type="RefSeq" id="WP_129887015.1">
    <property type="nucleotide sequence ID" value="NZ_CP035758.1"/>
</dbReference>
<dbReference type="NCBIfam" id="NF033634">
    <property type="entry name" value="SLATT_1"/>
    <property type="match status" value="1"/>
</dbReference>
<dbReference type="AlphaFoldDB" id="A0A4V0YYI4"/>
<evidence type="ECO:0000256" key="1">
    <source>
        <dbReference type="SAM" id="Phobius"/>
    </source>
</evidence>
<dbReference type="KEGG" id="kbs:EPA93_10055"/>
<accession>A0A4V0YYI4</accession>
<keyword evidence="3" id="KW-1185">Reference proteome</keyword>
<keyword evidence="1" id="KW-1133">Transmembrane helix</keyword>
<gene>
    <name evidence="2" type="ORF">EPA93_10055</name>
</gene>
<sequence length="204" mass="22910">MSDSSTKKQIDHASVLARSASQQAMIPGSNKTRWQLLQQAQHASSVAYTLADPQNKQPLETPVKIYQAHVLSLVRIYEKRSSMQKLIHHILQITIFVGAALVTVIVGIPEVPKLAPALLSGVVTIATALANYYKFGEHSRDLYLTSEDLAQEYNWFGTKRGPYKEKDAEVALELFMDRTETLIRKQTKRSFALGQQKEKLEEGK</sequence>
<evidence type="ECO:0000313" key="3">
    <source>
        <dbReference type="Proteomes" id="UP000290365"/>
    </source>
</evidence>
<name>A0A4V0YYI4_KTERU</name>
<dbReference type="Pfam" id="PF14015">
    <property type="entry name" value="DUF4231"/>
    <property type="match status" value="1"/>
</dbReference>